<dbReference type="SMR" id="B4NAB2"/>
<dbReference type="InParanoid" id="B4NAB2"/>
<evidence type="ECO:0000256" key="2">
    <source>
        <dbReference type="ARBA" id="ARBA00022606"/>
    </source>
</evidence>
<dbReference type="InterPro" id="IPR050357">
    <property type="entry name" value="Arrestin_domain-protein"/>
</dbReference>
<dbReference type="OMA" id="FCCLCCG"/>
<evidence type="ECO:0000256" key="1">
    <source>
        <dbReference type="ARBA" id="ARBA00005298"/>
    </source>
</evidence>
<dbReference type="SUPFAM" id="SSF81296">
    <property type="entry name" value="E set domains"/>
    <property type="match status" value="2"/>
</dbReference>
<dbReference type="HOGENOM" id="CLU_039221_0_1_1"/>
<dbReference type="InterPro" id="IPR014756">
    <property type="entry name" value="Ig_E-set"/>
</dbReference>
<dbReference type="FunCoup" id="B4NAB2">
    <property type="interactions" value="601"/>
</dbReference>
<organism evidence="4 5">
    <name type="scientific">Drosophila willistoni</name>
    <name type="common">Fruit fly</name>
    <dbReference type="NCBI Taxonomy" id="7260"/>
    <lineage>
        <taxon>Eukaryota</taxon>
        <taxon>Metazoa</taxon>
        <taxon>Ecdysozoa</taxon>
        <taxon>Arthropoda</taxon>
        <taxon>Hexapoda</taxon>
        <taxon>Insecta</taxon>
        <taxon>Pterygota</taxon>
        <taxon>Neoptera</taxon>
        <taxon>Endopterygota</taxon>
        <taxon>Diptera</taxon>
        <taxon>Brachycera</taxon>
        <taxon>Muscomorpha</taxon>
        <taxon>Ephydroidea</taxon>
        <taxon>Drosophilidae</taxon>
        <taxon>Drosophila</taxon>
        <taxon>Sophophora</taxon>
    </lineage>
</organism>
<protein>
    <recommendedName>
        <fullName evidence="3">Arrestin C-terminal-like domain-containing protein</fullName>
    </recommendedName>
</protein>
<dbReference type="GO" id="GO:0015031">
    <property type="term" value="P:protein transport"/>
    <property type="evidence" value="ECO:0007669"/>
    <property type="project" value="TreeGrafter"/>
</dbReference>
<keyword evidence="2" id="KW-0716">Sensory transduction</keyword>
<feature type="domain" description="Arrestin C-terminal-like" evidence="3">
    <location>
        <begin position="178"/>
        <end position="310"/>
    </location>
</feature>
<dbReference type="PANTHER" id="PTHR11188">
    <property type="entry name" value="ARRESTIN DOMAIN CONTAINING PROTEIN"/>
    <property type="match status" value="1"/>
</dbReference>
<dbReference type="Gene3D" id="2.60.40.640">
    <property type="match status" value="2"/>
</dbReference>
<dbReference type="InterPro" id="IPR011021">
    <property type="entry name" value="Arrestin-like_N"/>
</dbReference>
<dbReference type="InterPro" id="IPR014752">
    <property type="entry name" value="Arrestin-like_C"/>
</dbReference>
<reference evidence="4 5" key="1">
    <citation type="journal article" date="2007" name="Nature">
        <title>Evolution of genes and genomes on the Drosophila phylogeny.</title>
        <authorList>
            <consortium name="Drosophila 12 Genomes Consortium"/>
            <person name="Clark A.G."/>
            <person name="Eisen M.B."/>
            <person name="Smith D.R."/>
            <person name="Bergman C.M."/>
            <person name="Oliver B."/>
            <person name="Markow T.A."/>
            <person name="Kaufman T.C."/>
            <person name="Kellis M."/>
            <person name="Gelbart W."/>
            <person name="Iyer V.N."/>
            <person name="Pollard D.A."/>
            <person name="Sackton T.B."/>
            <person name="Larracuente A.M."/>
            <person name="Singh N.D."/>
            <person name="Abad J.P."/>
            <person name="Abt D.N."/>
            <person name="Adryan B."/>
            <person name="Aguade M."/>
            <person name="Akashi H."/>
            <person name="Anderson W.W."/>
            <person name="Aquadro C.F."/>
            <person name="Ardell D.H."/>
            <person name="Arguello R."/>
            <person name="Artieri C.G."/>
            <person name="Barbash D.A."/>
            <person name="Barker D."/>
            <person name="Barsanti P."/>
            <person name="Batterham P."/>
            <person name="Batzoglou S."/>
            <person name="Begun D."/>
            <person name="Bhutkar A."/>
            <person name="Blanco E."/>
            <person name="Bosak S.A."/>
            <person name="Bradley R.K."/>
            <person name="Brand A.D."/>
            <person name="Brent M.R."/>
            <person name="Brooks A.N."/>
            <person name="Brown R.H."/>
            <person name="Butlin R.K."/>
            <person name="Caggese C."/>
            <person name="Calvi B.R."/>
            <person name="Bernardo de Carvalho A."/>
            <person name="Caspi A."/>
            <person name="Castrezana S."/>
            <person name="Celniker S.E."/>
            <person name="Chang J.L."/>
            <person name="Chapple C."/>
            <person name="Chatterji S."/>
            <person name="Chinwalla A."/>
            <person name="Civetta A."/>
            <person name="Clifton S.W."/>
            <person name="Comeron J.M."/>
            <person name="Costello J.C."/>
            <person name="Coyne J.A."/>
            <person name="Daub J."/>
            <person name="David R.G."/>
            <person name="Delcher A.L."/>
            <person name="Delehaunty K."/>
            <person name="Do C.B."/>
            <person name="Ebling H."/>
            <person name="Edwards K."/>
            <person name="Eickbush T."/>
            <person name="Evans J.D."/>
            <person name="Filipski A."/>
            <person name="Findeiss S."/>
            <person name="Freyhult E."/>
            <person name="Fulton L."/>
            <person name="Fulton R."/>
            <person name="Garcia A.C."/>
            <person name="Gardiner A."/>
            <person name="Garfield D.A."/>
            <person name="Garvin B.E."/>
            <person name="Gibson G."/>
            <person name="Gilbert D."/>
            <person name="Gnerre S."/>
            <person name="Godfrey J."/>
            <person name="Good R."/>
            <person name="Gotea V."/>
            <person name="Gravely B."/>
            <person name="Greenberg A.J."/>
            <person name="Griffiths-Jones S."/>
            <person name="Gross S."/>
            <person name="Guigo R."/>
            <person name="Gustafson E.A."/>
            <person name="Haerty W."/>
            <person name="Hahn M.W."/>
            <person name="Halligan D.L."/>
            <person name="Halpern A.L."/>
            <person name="Halter G.M."/>
            <person name="Han M.V."/>
            <person name="Heger A."/>
            <person name="Hillier L."/>
            <person name="Hinrichs A.S."/>
            <person name="Holmes I."/>
            <person name="Hoskins R.A."/>
            <person name="Hubisz M.J."/>
            <person name="Hultmark D."/>
            <person name="Huntley M.A."/>
            <person name="Jaffe D.B."/>
            <person name="Jagadeeshan S."/>
            <person name="Jeck W.R."/>
            <person name="Johnson J."/>
            <person name="Jones C.D."/>
            <person name="Jordan W.C."/>
            <person name="Karpen G.H."/>
            <person name="Kataoka E."/>
            <person name="Keightley P.D."/>
            <person name="Kheradpour P."/>
            <person name="Kirkness E.F."/>
            <person name="Koerich L.B."/>
            <person name="Kristiansen K."/>
            <person name="Kudrna D."/>
            <person name="Kulathinal R.J."/>
            <person name="Kumar S."/>
            <person name="Kwok R."/>
            <person name="Lander E."/>
            <person name="Langley C.H."/>
            <person name="Lapoint R."/>
            <person name="Lazzaro B.P."/>
            <person name="Lee S.J."/>
            <person name="Levesque L."/>
            <person name="Li R."/>
            <person name="Lin C.F."/>
            <person name="Lin M.F."/>
            <person name="Lindblad-Toh K."/>
            <person name="Llopart A."/>
            <person name="Long M."/>
            <person name="Low L."/>
            <person name="Lozovsky E."/>
            <person name="Lu J."/>
            <person name="Luo M."/>
            <person name="Machado C.A."/>
            <person name="Makalowski W."/>
            <person name="Marzo M."/>
            <person name="Matsuda M."/>
            <person name="Matzkin L."/>
            <person name="McAllister B."/>
            <person name="McBride C.S."/>
            <person name="McKernan B."/>
            <person name="McKernan K."/>
            <person name="Mendez-Lago M."/>
            <person name="Minx P."/>
            <person name="Mollenhauer M.U."/>
            <person name="Montooth K."/>
            <person name="Mount S.M."/>
            <person name="Mu X."/>
            <person name="Myers E."/>
            <person name="Negre B."/>
            <person name="Newfeld S."/>
            <person name="Nielsen R."/>
            <person name="Noor M.A."/>
            <person name="O'Grady P."/>
            <person name="Pachter L."/>
            <person name="Papaceit M."/>
            <person name="Parisi M.J."/>
            <person name="Parisi M."/>
            <person name="Parts L."/>
            <person name="Pedersen J.S."/>
            <person name="Pesole G."/>
            <person name="Phillippy A.M."/>
            <person name="Ponting C.P."/>
            <person name="Pop M."/>
            <person name="Porcelli D."/>
            <person name="Powell J.R."/>
            <person name="Prohaska S."/>
            <person name="Pruitt K."/>
            <person name="Puig M."/>
            <person name="Quesneville H."/>
            <person name="Ram K.R."/>
            <person name="Rand D."/>
            <person name="Rasmussen M.D."/>
            <person name="Reed L.K."/>
            <person name="Reenan R."/>
            <person name="Reily A."/>
            <person name="Remington K.A."/>
            <person name="Rieger T.T."/>
            <person name="Ritchie M.G."/>
            <person name="Robin C."/>
            <person name="Rogers Y.H."/>
            <person name="Rohde C."/>
            <person name="Rozas J."/>
            <person name="Rubenfield M.J."/>
            <person name="Ruiz A."/>
            <person name="Russo S."/>
            <person name="Salzberg S.L."/>
            <person name="Sanchez-Gracia A."/>
            <person name="Saranga D.J."/>
            <person name="Sato H."/>
            <person name="Schaeffer S.W."/>
            <person name="Schatz M.C."/>
            <person name="Schlenke T."/>
            <person name="Schwartz R."/>
            <person name="Segarra C."/>
            <person name="Singh R.S."/>
            <person name="Sirot L."/>
            <person name="Sirota M."/>
            <person name="Sisneros N.B."/>
            <person name="Smith C.D."/>
            <person name="Smith T.F."/>
            <person name="Spieth J."/>
            <person name="Stage D.E."/>
            <person name="Stark A."/>
            <person name="Stephan W."/>
            <person name="Strausberg R.L."/>
            <person name="Strempel S."/>
            <person name="Sturgill D."/>
            <person name="Sutton G."/>
            <person name="Sutton G.G."/>
            <person name="Tao W."/>
            <person name="Teichmann S."/>
            <person name="Tobari Y.N."/>
            <person name="Tomimura Y."/>
            <person name="Tsolas J.M."/>
            <person name="Valente V.L."/>
            <person name="Venter E."/>
            <person name="Venter J.C."/>
            <person name="Vicario S."/>
            <person name="Vieira F.G."/>
            <person name="Vilella A.J."/>
            <person name="Villasante A."/>
            <person name="Walenz B."/>
            <person name="Wang J."/>
            <person name="Wasserman M."/>
            <person name="Watts T."/>
            <person name="Wilson D."/>
            <person name="Wilson R.K."/>
            <person name="Wing R.A."/>
            <person name="Wolfner M.F."/>
            <person name="Wong A."/>
            <person name="Wong G.K."/>
            <person name="Wu C.I."/>
            <person name="Wu G."/>
            <person name="Yamamoto D."/>
            <person name="Yang H.P."/>
            <person name="Yang S.P."/>
            <person name="Yorke J.A."/>
            <person name="Yoshida K."/>
            <person name="Zdobnov E."/>
            <person name="Zhang P."/>
            <person name="Zhang Y."/>
            <person name="Zimin A.V."/>
            <person name="Baldwin J."/>
            <person name="Abdouelleil A."/>
            <person name="Abdulkadir J."/>
            <person name="Abebe A."/>
            <person name="Abera B."/>
            <person name="Abreu J."/>
            <person name="Acer S.C."/>
            <person name="Aftuck L."/>
            <person name="Alexander A."/>
            <person name="An P."/>
            <person name="Anderson E."/>
            <person name="Anderson S."/>
            <person name="Arachi H."/>
            <person name="Azer M."/>
            <person name="Bachantsang P."/>
            <person name="Barry A."/>
            <person name="Bayul T."/>
            <person name="Berlin A."/>
            <person name="Bessette D."/>
            <person name="Bloom T."/>
            <person name="Blye J."/>
            <person name="Boguslavskiy L."/>
            <person name="Bonnet C."/>
            <person name="Boukhgalter B."/>
            <person name="Bourzgui I."/>
            <person name="Brown A."/>
            <person name="Cahill P."/>
            <person name="Channer S."/>
            <person name="Cheshatsang Y."/>
            <person name="Chuda L."/>
            <person name="Citroen M."/>
            <person name="Collymore A."/>
            <person name="Cooke P."/>
            <person name="Costello M."/>
            <person name="D'Aco K."/>
            <person name="Daza R."/>
            <person name="De Haan G."/>
            <person name="DeGray S."/>
            <person name="DeMaso C."/>
            <person name="Dhargay N."/>
            <person name="Dooley K."/>
            <person name="Dooley E."/>
            <person name="Doricent M."/>
            <person name="Dorje P."/>
            <person name="Dorjee K."/>
            <person name="Dupes A."/>
            <person name="Elong R."/>
            <person name="Falk J."/>
            <person name="Farina A."/>
            <person name="Faro S."/>
            <person name="Ferguson D."/>
            <person name="Fisher S."/>
            <person name="Foley C.D."/>
            <person name="Franke A."/>
            <person name="Friedrich D."/>
            <person name="Gadbois L."/>
            <person name="Gearin G."/>
            <person name="Gearin C.R."/>
            <person name="Giannoukos G."/>
            <person name="Goode T."/>
            <person name="Graham J."/>
            <person name="Grandbois E."/>
            <person name="Grewal S."/>
            <person name="Gyaltsen K."/>
            <person name="Hafez N."/>
            <person name="Hagos B."/>
            <person name="Hall J."/>
            <person name="Henson C."/>
            <person name="Hollinger A."/>
            <person name="Honan T."/>
            <person name="Huard M.D."/>
            <person name="Hughes L."/>
            <person name="Hurhula B."/>
            <person name="Husby M.E."/>
            <person name="Kamat A."/>
            <person name="Kanga B."/>
            <person name="Kashin S."/>
            <person name="Khazanovich D."/>
            <person name="Kisner P."/>
            <person name="Lance K."/>
            <person name="Lara M."/>
            <person name="Lee W."/>
            <person name="Lennon N."/>
            <person name="Letendre F."/>
            <person name="LeVine R."/>
            <person name="Lipovsky A."/>
            <person name="Liu X."/>
            <person name="Liu J."/>
            <person name="Liu S."/>
            <person name="Lokyitsang T."/>
            <person name="Lokyitsang Y."/>
            <person name="Lubonja R."/>
            <person name="Lui A."/>
            <person name="MacDonald P."/>
            <person name="Magnisalis V."/>
            <person name="Maru K."/>
            <person name="Matthews C."/>
            <person name="McCusker W."/>
            <person name="McDonough S."/>
            <person name="Mehta T."/>
            <person name="Meldrim J."/>
            <person name="Meneus L."/>
            <person name="Mihai O."/>
            <person name="Mihalev A."/>
            <person name="Mihova T."/>
            <person name="Mittelman R."/>
            <person name="Mlenga V."/>
            <person name="Montmayeur A."/>
            <person name="Mulrain L."/>
            <person name="Navidi A."/>
            <person name="Naylor J."/>
            <person name="Negash T."/>
            <person name="Nguyen T."/>
            <person name="Nguyen N."/>
            <person name="Nicol R."/>
            <person name="Norbu C."/>
            <person name="Norbu N."/>
            <person name="Novod N."/>
            <person name="O'Neill B."/>
            <person name="Osman S."/>
            <person name="Markiewicz E."/>
            <person name="Oyono O.L."/>
            <person name="Patti C."/>
            <person name="Phunkhang P."/>
            <person name="Pierre F."/>
            <person name="Priest M."/>
            <person name="Raghuraman S."/>
            <person name="Rege F."/>
            <person name="Reyes R."/>
            <person name="Rise C."/>
            <person name="Rogov P."/>
            <person name="Ross K."/>
            <person name="Ryan E."/>
            <person name="Settipalli S."/>
            <person name="Shea T."/>
            <person name="Sherpa N."/>
            <person name="Shi L."/>
            <person name="Shih D."/>
            <person name="Sparrow T."/>
            <person name="Spaulding J."/>
            <person name="Stalker J."/>
            <person name="Stange-Thomann N."/>
            <person name="Stavropoulos S."/>
            <person name="Stone C."/>
            <person name="Strader C."/>
            <person name="Tesfaye S."/>
            <person name="Thomson T."/>
            <person name="Thoulutsang Y."/>
            <person name="Thoulutsang D."/>
            <person name="Topham K."/>
            <person name="Topping I."/>
            <person name="Tsamla T."/>
            <person name="Vassiliev H."/>
            <person name="Vo A."/>
            <person name="Wangchuk T."/>
            <person name="Wangdi T."/>
            <person name="Weiand M."/>
            <person name="Wilkinson J."/>
            <person name="Wilson A."/>
            <person name="Yadav S."/>
            <person name="Young G."/>
            <person name="Yu Q."/>
            <person name="Zembek L."/>
            <person name="Zhong D."/>
            <person name="Zimmer A."/>
            <person name="Zwirko Z."/>
            <person name="Jaffe D.B."/>
            <person name="Alvarez P."/>
            <person name="Brockman W."/>
            <person name="Butler J."/>
            <person name="Chin C."/>
            <person name="Gnerre S."/>
            <person name="Grabherr M."/>
            <person name="Kleber M."/>
            <person name="Mauceli E."/>
            <person name="MacCallum I."/>
        </authorList>
    </citation>
    <scope>NUCLEOTIDE SEQUENCE [LARGE SCALE GENOMIC DNA]</scope>
    <source>
        <strain evidence="5">Tucson 14030-0811.24</strain>
    </source>
</reference>
<gene>
    <name evidence="4" type="primary">Dwil\GK10823</name>
    <name evidence="4" type="ORF">Dwil_GK10823</name>
</gene>
<evidence type="ECO:0000313" key="5">
    <source>
        <dbReference type="Proteomes" id="UP000007798"/>
    </source>
</evidence>
<dbReference type="EMBL" id="CH964232">
    <property type="protein sequence ID" value="EDW81799.1"/>
    <property type="molecule type" value="Genomic_DNA"/>
</dbReference>
<comment type="similarity">
    <text evidence="1">Belongs to the arrestin family.</text>
</comment>
<dbReference type="Proteomes" id="UP000007798">
    <property type="component" value="Unassembled WGS sequence"/>
</dbReference>
<dbReference type="Pfam" id="PF00339">
    <property type="entry name" value="Arrestin_N"/>
    <property type="match status" value="1"/>
</dbReference>
<dbReference type="AlphaFoldDB" id="B4NAB2"/>
<accession>B4NAB2</accession>
<evidence type="ECO:0000259" key="3">
    <source>
        <dbReference type="SMART" id="SM01017"/>
    </source>
</evidence>
<dbReference type="SMART" id="SM01017">
    <property type="entry name" value="Arrestin_C"/>
    <property type="match status" value="1"/>
</dbReference>
<proteinExistence type="inferred from homology"/>
<sequence>MGLKGCEVLLDNPWNTYYAGQTINGQVKITFDSPKKVRGIIIRFLGEANTEWTEERNVTTSEGKTENEITNLKGHEEYFKIQYYLLGGKNSSETELPPGTHTYPFTCALPPNLPSSFEGEFGHVRYTIKVTLDRPWKFDQDMKMAFTVIAPEDLNLNPRVKEPFRLELEKSFCCFCCRSGPLAVITSVPYTGYVSGQILPITCEVDNTSNVNLTAVKFELRKLVTFHTNQPRSEKRESKVVIAQLSVGPVNGGESRTFSQQLEIPALPPTNLLNCGIIALDYDVHVECEVSGAHRNLSGKIPITLGTIPLAGIKPPTMQQTDVPSEDPSLLPTQPVSPVSPVVGGAGDPGVGGALGWNVADSAAGGAGSLYPNIPPPQFVETQYRAPTIARGDDSEHTQMIGDGAFAPRYPTFQFNNATAPSMNS</sequence>
<dbReference type="STRING" id="7260.B4NAB2"/>
<evidence type="ECO:0000313" key="4">
    <source>
        <dbReference type="EMBL" id="EDW81799.1"/>
    </source>
</evidence>
<dbReference type="PANTHER" id="PTHR11188:SF176">
    <property type="entry name" value="ARRESTIN DOMAIN-CONTAINING PROTEIN 1"/>
    <property type="match status" value="1"/>
</dbReference>
<dbReference type="InterPro" id="IPR011022">
    <property type="entry name" value="Arrestin_C-like"/>
</dbReference>
<dbReference type="Pfam" id="PF02752">
    <property type="entry name" value="Arrestin_C"/>
    <property type="match status" value="1"/>
</dbReference>
<dbReference type="KEGG" id="dwi:6647228"/>
<name>B4NAB2_DROWI</name>
<dbReference type="PhylomeDB" id="B4NAB2"/>
<dbReference type="eggNOG" id="KOG3780">
    <property type="taxonomic scope" value="Eukaryota"/>
</dbReference>
<dbReference type="GO" id="GO:0005737">
    <property type="term" value="C:cytoplasm"/>
    <property type="evidence" value="ECO:0007669"/>
    <property type="project" value="TreeGrafter"/>
</dbReference>
<keyword evidence="5" id="KW-1185">Reference proteome</keyword>
<dbReference type="OrthoDB" id="2333384at2759"/>